<protein>
    <recommendedName>
        <fullName evidence="4">diacylglycerol O-acyltransferase</fullName>
        <ecNumber evidence="4">2.3.1.20</ecNumber>
    </recommendedName>
</protein>
<evidence type="ECO:0000256" key="5">
    <source>
        <dbReference type="ARBA" id="ARBA00022679"/>
    </source>
</evidence>
<comment type="catalytic activity">
    <reaction evidence="8">
        <text>an acyl-CoA + a 1,2-diacyl-sn-glycerol = a triacyl-sn-glycerol + CoA</text>
        <dbReference type="Rhea" id="RHEA:10868"/>
        <dbReference type="ChEBI" id="CHEBI:17815"/>
        <dbReference type="ChEBI" id="CHEBI:57287"/>
        <dbReference type="ChEBI" id="CHEBI:58342"/>
        <dbReference type="ChEBI" id="CHEBI:64615"/>
        <dbReference type="EC" id="2.3.1.20"/>
    </reaction>
</comment>
<dbReference type="SUPFAM" id="SSF52777">
    <property type="entry name" value="CoA-dependent acyltransferases"/>
    <property type="match status" value="1"/>
</dbReference>
<feature type="domain" description="O-acyltransferase WSD1 C-terminal" evidence="11">
    <location>
        <begin position="303"/>
        <end position="448"/>
    </location>
</feature>
<keyword evidence="9" id="KW-0812">Transmembrane</keyword>
<comment type="pathway">
    <text evidence="1">Glycerolipid metabolism; triacylglycerol biosynthesis.</text>
</comment>
<reference evidence="12 13" key="1">
    <citation type="submission" date="2020-04" db="EMBL/GenBank/DDBJ databases">
        <title>Thalassotalea sp. M1531, isolated from the surface of marine red alga.</title>
        <authorList>
            <person name="Pang L."/>
            <person name="Lu D.-C."/>
        </authorList>
    </citation>
    <scope>NUCLEOTIDE SEQUENCE [LARGE SCALE GENOMIC DNA]</scope>
    <source>
        <strain evidence="12 13">M1531</strain>
    </source>
</reference>
<keyword evidence="6" id="KW-0319">Glycerol metabolism</keyword>
<keyword evidence="5" id="KW-0808">Transferase</keyword>
<dbReference type="Proteomes" id="UP000568664">
    <property type="component" value="Unassembled WGS sequence"/>
</dbReference>
<keyword evidence="13" id="KW-1185">Reference proteome</keyword>
<keyword evidence="9" id="KW-0472">Membrane</keyword>
<evidence type="ECO:0000256" key="8">
    <source>
        <dbReference type="ARBA" id="ARBA00048109"/>
    </source>
</evidence>
<dbReference type="InterPro" id="IPR045034">
    <property type="entry name" value="O-acyltransferase_WSD1-like"/>
</dbReference>
<proteinExistence type="inferred from homology"/>
<dbReference type="EC" id="2.3.1.20" evidence="4"/>
<keyword evidence="7" id="KW-0012">Acyltransferase</keyword>
<dbReference type="InterPro" id="IPR004255">
    <property type="entry name" value="O-acyltransferase_WSD1_N"/>
</dbReference>
<feature type="transmembrane region" description="Helical" evidence="9">
    <location>
        <begin position="188"/>
        <end position="207"/>
    </location>
</feature>
<dbReference type="AlphaFoldDB" id="A0A7Y0LA48"/>
<evidence type="ECO:0000256" key="1">
    <source>
        <dbReference type="ARBA" id="ARBA00004771"/>
    </source>
</evidence>
<comment type="pathway">
    <text evidence="2">Lipid metabolism.</text>
</comment>
<feature type="domain" description="O-acyltransferase WSD1-like N-terminal" evidence="10">
    <location>
        <begin position="5"/>
        <end position="263"/>
    </location>
</feature>
<dbReference type="GO" id="GO:0019432">
    <property type="term" value="P:triglyceride biosynthetic process"/>
    <property type="evidence" value="ECO:0007669"/>
    <property type="project" value="UniProtKB-UniPathway"/>
</dbReference>
<dbReference type="InterPro" id="IPR009721">
    <property type="entry name" value="O-acyltransferase_WSD1_C"/>
</dbReference>
<comment type="similarity">
    <text evidence="3">Belongs to the long-chain O-acyltransferase family.</text>
</comment>
<dbReference type="GO" id="GO:0005886">
    <property type="term" value="C:plasma membrane"/>
    <property type="evidence" value="ECO:0007669"/>
    <property type="project" value="TreeGrafter"/>
</dbReference>
<dbReference type="PANTHER" id="PTHR31650:SF1">
    <property type="entry name" value="WAX ESTER SYNTHASE_DIACYLGLYCEROL ACYLTRANSFERASE 4-RELATED"/>
    <property type="match status" value="1"/>
</dbReference>
<keyword evidence="9" id="KW-1133">Transmembrane helix</keyword>
<evidence type="ECO:0000259" key="10">
    <source>
        <dbReference type="Pfam" id="PF03007"/>
    </source>
</evidence>
<evidence type="ECO:0000256" key="3">
    <source>
        <dbReference type="ARBA" id="ARBA00009587"/>
    </source>
</evidence>
<dbReference type="GO" id="GO:0006071">
    <property type="term" value="P:glycerol metabolic process"/>
    <property type="evidence" value="ECO:0007669"/>
    <property type="project" value="UniProtKB-KW"/>
</dbReference>
<dbReference type="UniPathway" id="UPA00282"/>
<evidence type="ECO:0000256" key="6">
    <source>
        <dbReference type="ARBA" id="ARBA00022798"/>
    </source>
</evidence>
<accession>A0A7Y0LA48</accession>
<evidence type="ECO:0000313" key="12">
    <source>
        <dbReference type="EMBL" id="NMP30774.1"/>
    </source>
</evidence>
<organism evidence="12 13">
    <name type="scientific">Thalassotalea algicola</name>
    <dbReference type="NCBI Taxonomy" id="2716224"/>
    <lineage>
        <taxon>Bacteria</taxon>
        <taxon>Pseudomonadati</taxon>
        <taxon>Pseudomonadota</taxon>
        <taxon>Gammaproteobacteria</taxon>
        <taxon>Alteromonadales</taxon>
        <taxon>Colwelliaceae</taxon>
        <taxon>Thalassotalea</taxon>
    </lineage>
</organism>
<comment type="caution">
    <text evidence="12">The sequence shown here is derived from an EMBL/GenBank/DDBJ whole genome shotgun (WGS) entry which is preliminary data.</text>
</comment>
<gene>
    <name evidence="12" type="ORF">HII17_04290</name>
</gene>
<evidence type="ECO:0000256" key="7">
    <source>
        <dbReference type="ARBA" id="ARBA00023315"/>
    </source>
</evidence>
<dbReference type="EMBL" id="JABBXH010000001">
    <property type="protein sequence ID" value="NMP30774.1"/>
    <property type="molecule type" value="Genomic_DNA"/>
</dbReference>
<evidence type="ECO:0000256" key="4">
    <source>
        <dbReference type="ARBA" id="ARBA00013244"/>
    </source>
</evidence>
<dbReference type="RefSeq" id="WP_169074052.1">
    <property type="nucleotide sequence ID" value="NZ_JABBXH010000001.1"/>
</dbReference>
<dbReference type="Pfam" id="PF03007">
    <property type="entry name" value="WS_DGAT_cat"/>
    <property type="match status" value="1"/>
</dbReference>
<sequence>MAKRLSFLDWSFWLTETRNNPKHVAAFQVLKKPKSAKADYCKVLSEELKQHDKAYFPFNCRIFSFFRFALGFRKVKKMDMDYHVKYHKVDDVNDVQALHRYIAKIHEHMLDRDKPLWQIHLVDDEKSETYAAFLKVHHLYGDGASLVKWFKDSYQSSPSDKFTPIWSAKRKRKAIPKKNPYKTFFTNAWHFLVILFDIAVIHFRLLLKFLRIYPVYMPLPFSGTKTVLTGQVSAGRVVATTQIDFDEVRKLAHRMRASANEVILCCFDIGIHKFLKGYGQQFDKPLITQMPINMRKPNDPVGGNKIAIVPVELAHGKKDPYLRLRQIIENHRIVKGVAKRVYPASFSYYTILIQGMALVLETIRLSALFRPIGNILISNMPGPAEAKYFKDSKLEALYPISTLTPGGGVNITMITYCNNLDIGLVCCDKDIKSLEPLAEYFHEAFELLQQCVDNPDLTIDDLGEIRNKPVKSLLEDHFTHKTSDAEHTSNHKT</sequence>
<evidence type="ECO:0000256" key="9">
    <source>
        <dbReference type="SAM" id="Phobius"/>
    </source>
</evidence>
<dbReference type="PANTHER" id="PTHR31650">
    <property type="entry name" value="O-ACYLTRANSFERASE (WSD1-LIKE) FAMILY PROTEIN"/>
    <property type="match status" value="1"/>
</dbReference>
<evidence type="ECO:0000259" key="11">
    <source>
        <dbReference type="Pfam" id="PF06974"/>
    </source>
</evidence>
<dbReference type="GO" id="GO:0004144">
    <property type="term" value="F:diacylglycerol O-acyltransferase activity"/>
    <property type="evidence" value="ECO:0007669"/>
    <property type="project" value="UniProtKB-EC"/>
</dbReference>
<dbReference type="Pfam" id="PF06974">
    <property type="entry name" value="WS_DGAT_C"/>
    <property type="match status" value="1"/>
</dbReference>
<evidence type="ECO:0000313" key="13">
    <source>
        <dbReference type="Proteomes" id="UP000568664"/>
    </source>
</evidence>
<evidence type="ECO:0000256" key="2">
    <source>
        <dbReference type="ARBA" id="ARBA00005189"/>
    </source>
</evidence>
<name>A0A7Y0LA48_9GAMM</name>